<dbReference type="AlphaFoldDB" id="A0A2H4S9N3"/>
<keyword evidence="1" id="KW-1133">Transmembrane helix</keyword>
<reference evidence="2 3" key="1">
    <citation type="journal article" date="2017" name="BMC Genomics">
        <title>Chromosome level assembly and secondary metabolite potential of the parasitic fungus Cordyceps militaris.</title>
        <authorList>
            <person name="Kramer G.J."/>
            <person name="Nodwell J.R."/>
        </authorList>
    </citation>
    <scope>NUCLEOTIDE SEQUENCE [LARGE SCALE GENOMIC DNA]</scope>
    <source>
        <strain evidence="2 3">ATCC 34164</strain>
    </source>
</reference>
<evidence type="ECO:0000256" key="1">
    <source>
        <dbReference type="SAM" id="Phobius"/>
    </source>
</evidence>
<dbReference type="EMBL" id="CP023323">
    <property type="protein sequence ID" value="ATY59820.1"/>
    <property type="molecule type" value="Genomic_DNA"/>
</dbReference>
<dbReference type="Proteomes" id="UP000323067">
    <property type="component" value="Chromosome vi"/>
</dbReference>
<gene>
    <name evidence="2" type="ORF">A9K55_006835</name>
</gene>
<protein>
    <submittedName>
        <fullName evidence="2">Uncharacterized protein</fullName>
    </submittedName>
</protein>
<feature type="transmembrane region" description="Helical" evidence="1">
    <location>
        <begin position="40"/>
        <end position="62"/>
    </location>
</feature>
<sequence length="75" mass="7841">MGKTSSGHVAIADITKQSCPRSGVGRASLALYRVARTYKILAAFSSILLVADLAALPGLVQAGTARRRGQRKCAL</sequence>
<accession>A0A2H4S9N3</accession>
<keyword evidence="1" id="KW-0472">Membrane</keyword>
<name>A0A2H4S9N3_CORMI</name>
<proteinExistence type="predicted"/>
<evidence type="ECO:0000313" key="3">
    <source>
        <dbReference type="Proteomes" id="UP000323067"/>
    </source>
</evidence>
<dbReference type="VEuPathDB" id="FungiDB:A9K55_006835"/>
<organism evidence="2 3">
    <name type="scientific">Cordyceps militaris</name>
    <name type="common">Caterpillar fungus</name>
    <name type="synonym">Clavaria militaris</name>
    <dbReference type="NCBI Taxonomy" id="73501"/>
    <lineage>
        <taxon>Eukaryota</taxon>
        <taxon>Fungi</taxon>
        <taxon>Dikarya</taxon>
        <taxon>Ascomycota</taxon>
        <taxon>Pezizomycotina</taxon>
        <taxon>Sordariomycetes</taxon>
        <taxon>Hypocreomycetidae</taxon>
        <taxon>Hypocreales</taxon>
        <taxon>Cordycipitaceae</taxon>
        <taxon>Cordyceps</taxon>
    </lineage>
</organism>
<evidence type="ECO:0000313" key="2">
    <source>
        <dbReference type="EMBL" id="ATY59820.1"/>
    </source>
</evidence>
<keyword evidence="1" id="KW-0812">Transmembrane</keyword>